<evidence type="ECO:0000256" key="2">
    <source>
        <dbReference type="SAM" id="Phobius"/>
    </source>
</evidence>
<dbReference type="Proteomes" id="UP001147782">
    <property type="component" value="Unassembled WGS sequence"/>
</dbReference>
<dbReference type="EMBL" id="JAPZBS010000001">
    <property type="protein sequence ID" value="KAJ5389055.1"/>
    <property type="molecule type" value="Genomic_DNA"/>
</dbReference>
<dbReference type="RefSeq" id="XP_056559783.1">
    <property type="nucleotide sequence ID" value="XM_056693054.1"/>
</dbReference>
<sequence>MKSDYGISSGPSDSEGWKEVRRRKQHRSDGVSSTSGKSDWSGMESSEGYSNANHARSQENMTDDALTQSKEQSEPASEYESSDGSLYSTEDDTLDQLYKEKNPRLRDQSSASECGMDDIPSKENSCKNFTKRLRGWFDNFRNPFKNKLASFWEGTRKVCSRIKHTAEGIILCLQLLVMVIIIGLL</sequence>
<accession>A0A9W9VTQ1</accession>
<evidence type="ECO:0000256" key="1">
    <source>
        <dbReference type="SAM" id="MobiDB-lite"/>
    </source>
</evidence>
<feature type="transmembrane region" description="Helical" evidence="2">
    <location>
        <begin position="166"/>
        <end position="184"/>
    </location>
</feature>
<reference evidence="3" key="2">
    <citation type="journal article" date="2023" name="IMA Fungus">
        <title>Comparative genomic study of the Penicillium genus elucidates a diverse pangenome and 15 lateral gene transfer events.</title>
        <authorList>
            <person name="Petersen C."/>
            <person name="Sorensen T."/>
            <person name="Nielsen M.R."/>
            <person name="Sondergaard T.E."/>
            <person name="Sorensen J.L."/>
            <person name="Fitzpatrick D.A."/>
            <person name="Frisvad J.C."/>
            <person name="Nielsen K.L."/>
        </authorList>
    </citation>
    <scope>NUCLEOTIDE SEQUENCE</scope>
    <source>
        <strain evidence="3">IBT 29864</strain>
    </source>
</reference>
<reference evidence="3" key="1">
    <citation type="submission" date="2022-11" db="EMBL/GenBank/DDBJ databases">
        <authorList>
            <person name="Petersen C."/>
        </authorList>
    </citation>
    <scope>NUCLEOTIDE SEQUENCE</scope>
    <source>
        <strain evidence="3">IBT 29864</strain>
    </source>
</reference>
<keyword evidence="2" id="KW-0812">Transmembrane</keyword>
<keyword evidence="2" id="KW-1133">Transmembrane helix</keyword>
<evidence type="ECO:0000313" key="4">
    <source>
        <dbReference type="Proteomes" id="UP001147782"/>
    </source>
</evidence>
<feature type="region of interest" description="Disordered" evidence="1">
    <location>
        <begin position="1"/>
        <end position="118"/>
    </location>
</feature>
<proteinExistence type="predicted"/>
<dbReference type="GeneID" id="81432231"/>
<evidence type="ECO:0000313" key="3">
    <source>
        <dbReference type="EMBL" id="KAJ5389055.1"/>
    </source>
</evidence>
<feature type="compositionally biased region" description="Polar residues" evidence="1">
    <location>
        <begin position="30"/>
        <end position="70"/>
    </location>
</feature>
<protein>
    <submittedName>
        <fullName evidence="3">Uncharacterized protein</fullName>
    </submittedName>
</protein>
<gene>
    <name evidence="3" type="ORF">N7496_000123</name>
</gene>
<organism evidence="3 4">
    <name type="scientific">Penicillium cataractarum</name>
    <dbReference type="NCBI Taxonomy" id="2100454"/>
    <lineage>
        <taxon>Eukaryota</taxon>
        <taxon>Fungi</taxon>
        <taxon>Dikarya</taxon>
        <taxon>Ascomycota</taxon>
        <taxon>Pezizomycotina</taxon>
        <taxon>Eurotiomycetes</taxon>
        <taxon>Eurotiomycetidae</taxon>
        <taxon>Eurotiales</taxon>
        <taxon>Aspergillaceae</taxon>
        <taxon>Penicillium</taxon>
    </lineage>
</organism>
<feature type="compositionally biased region" description="Basic and acidic residues" evidence="1">
    <location>
        <begin position="97"/>
        <end position="107"/>
    </location>
</feature>
<keyword evidence="2" id="KW-0472">Membrane</keyword>
<name>A0A9W9VTQ1_9EURO</name>
<dbReference type="AlphaFoldDB" id="A0A9W9VTQ1"/>
<keyword evidence="4" id="KW-1185">Reference proteome</keyword>
<comment type="caution">
    <text evidence="3">The sequence shown here is derived from an EMBL/GenBank/DDBJ whole genome shotgun (WGS) entry which is preliminary data.</text>
</comment>